<dbReference type="KEGG" id="ehx:EMIHUDRAFT_452000"/>
<proteinExistence type="predicted"/>
<evidence type="ECO:0000313" key="1">
    <source>
        <dbReference type="EnsemblProtists" id="EOD13590"/>
    </source>
</evidence>
<sequence>MYGTIVHAVVPFSTALESLRGTLGPSTRQRRTAPPLTRLSATAWCLSLCHSWAPGHAVQRCLTRVSRSRRQRRRLSRGRDSWRVAVVSRHALGCRRAP</sequence>
<dbReference type="EnsemblProtists" id="EOD13590">
    <property type="protein sequence ID" value="EOD13590"/>
    <property type="gene ID" value="EMIHUDRAFT_452000"/>
</dbReference>
<dbReference type="RefSeq" id="XP_005766019.1">
    <property type="nucleotide sequence ID" value="XM_005765962.1"/>
</dbReference>
<accession>A0A0D3IQQ5</accession>
<dbReference type="PaxDb" id="2903-EOD13590"/>
<dbReference type="HOGENOM" id="CLU_2337966_0_0_1"/>
<protein>
    <recommendedName>
        <fullName evidence="3">Secreted protein</fullName>
    </recommendedName>
</protein>
<reference evidence="2" key="1">
    <citation type="journal article" date="2013" name="Nature">
        <title>Pan genome of the phytoplankton Emiliania underpins its global distribution.</title>
        <authorList>
            <person name="Read B.A."/>
            <person name="Kegel J."/>
            <person name="Klute M.J."/>
            <person name="Kuo A."/>
            <person name="Lefebvre S.C."/>
            <person name="Maumus F."/>
            <person name="Mayer C."/>
            <person name="Miller J."/>
            <person name="Monier A."/>
            <person name="Salamov A."/>
            <person name="Young J."/>
            <person name="Aguilar M."/>
            <person name="Claverie J.M."/>
            <person name="Frickenhaus S."/>
            <person name="Gonzalez K."/>
            <person name="Herman E.K."/>
            <person name="Lin Y.C."/>
            <person name="Napier J."/>
            <person name="Ogata H."/>
            <person name="Sarno A.F."/>
            <person name="Shmutz J."/>
            <person name="Schroeder D."/>
            <person name="de Vargas C."/>
            <person name="Verret F."/>
            <person name="von Dassow P."/>
            <person name="Valentin K."/>
            <person name="Van de Peer Y."/>
            <person name="Wheeler G."/>
            <person name="Dacks J.B."/>
            <person name="Delwiche C.F."/>
            <person name="Dyhrman S.T."/>
            <person name="Glockner G."/>
            <person name="John U."/>
            <person name="Richards T."/>
            <person name="Worden A.Z."/>
            <person name="Zhang X."/>
            <person name="Grigoriev I.V."/>
            <person name="Allen A.E."/>
            <person name="Bidle K."/>
            <person name="Borodovsky M."/>
            <person name="Bowler C."/>
            <person name="Brownlee C."/>
            <person name="Cock J.M."/>
            <person name="Elias M."/>
            <person name="Gladyshev V.N."/>
            <person name="Groth M."/>
            <person name="Guda C."/>
            <person name="Hadaegh A."/>
            <person name="Iglesias-Rodriguez M.D."/>
            <person name="Jenkins J."/>
            <person name="Jones B.M."/>
            <person name="Lawson T."/>
            <person name="Leese F."/>
            <person name="Lindquist E."/>
            <person name="Lobanov A."/>
            <person name="Lomsadze A."/>
            <person name="Malik S.B."/>
            <person name="Marsh M.E."/>
            <person name="Mackinder L."/>
            <person name="Mock T."/>
            <person name="Mueller-Roeber B."/>
            <person name="Pagarete A."/>
            <person name="Parker M."/>
            <person name="Probert I."/>
            <person name="Quesneville H."/>
            <person name="Raines C."/>
            <person name="Rensing S.A."/>
            <person name="Riano-Pachon D.M."/>
            <person name="Richier S."/>
            <person name="Rokitta S."/>
            <person name="Shiraiwa Y."/>
            <person name="Soanes D.M."/>
            <person name="van der Giezen M."/>
            <person name="Wahlund T.M."/>
            <person name="Williams B."/>
            <person name="Wilson W."/>
            <person name="Wolfe G."/>
            <person name="Wurch L.L."/>
        </authorList>
    </citation>
    <scope>NUCLEOTIDE SEQUENCE</scope>
</reference>
<name>A0A0D3IQQ5_EMIH1</name>
<dbReference type="Proteomes" id="UP000013827">
    <property type="component" value="Unassembled WGS sequence"/>
</dbReference>
<reference evidence="1" key="2">
    <citation type="submission" date="2024-10" db="UniProtKB">
        <authorList>
            <consortium name="EnsemblProtists"/>
        </authorList>
    </citation>
    <scope>IDENTIFICATION</scope>
</reference>
<dbReference type="AlphaFoldDB" id="A0A0D3IQQ5"/>
<keyword evidence="2" id="KW-1185">Reference proteome</keyword>
<dbReference type="GeneID" id="17259671"/>
<evidence type="ECO:0008006" key="3">
    <source>
        <dbReference type="Google" id="ProtNLM"/>
    </source>
</evidence>
<evidence type="ECO:0000313" key="2">
    <source>
        <dbReference type="Proteomes" id="UP000013827"/>
    </source>
</evidence>
<organism evidence="1 2">
    <name type="scientific">Emiliania huxleyi (strain CCMP1516)</name>
    <dbReference type="NCBI Taxonomy" id="280463"/>
    <lineage>
        <taxon>Eukaryota</taxon>
        <taxon>Haptista</taxon>
        <taxon>Haptophyta</taxon>
        <taxon>Prymnesiophyceae</taxon>
        <taxon>Isochrysidales</taxon>
        <taxon>Noelaerhabdaceae</taxon>
        <taxon>Emiliania</taxon>
    </lineage>
</organism>